<evidence type="ECO:0000259" key="2">
    <source>
        <dbReference type="PROSITE" id="PS50878"/>
    </source>
</evidence>
<keyword evidence="4" id="KW-1185">Reference proteome</keyword>
<feature type="compositionally biased region" description="Polar residues" evidence="1">
    <location>
        <begin position="323"/>
        <end position="332"/>
    </location>
</feature>
<name>A0AAV4JW82_9GAST</name>
<accession>A0AAV4JW82</accession>
<comment type="caution">
    <text evidence="3">The sequence shown here is derived from an EMBL/GenBank/DDBJ whole genome shotgun (WGS) entry which is preliminary data.</text>
</comment>
<evidence type="ECO:0000256" key="1">
    <source>
        <dbReference type="SAM" id="MobiDB-lite"/>
    </source>
</evidence>
<dbReference type="PANTHER" id="PTHR19446">
    <property type="entry name" value="REVERSE TRANSCRIPTASES"/>
    <property type="match status" value="1"/>
</dbReference>
<dbReference type="GO" id="GO:0004519">
    <property type="term" value="F:endonuclease activity"/>
    <property type="evidence" value="ECO:0007669"/>
    <property type="project" value="UniProtKB-KW"/>
</dbReference>
<organism evidence="3 4">
    <name type="scientific">Elysia marginata</name>
    <dbReference type="NCBI Taxonomy" id="1093978"/>
    <lineage>
        <taxon>Eukaryota</taxon>
        <taxon>Metazoa</taxon>
        <taxon>Spiralia</taxon>
        <taxon>Lophotrochozoa</taxon>
        <taxon>Mollusca</taxon>
        <taxon>Gastropoda</taxon>
        <taxon>Heterobranchia</taxon>
        <taxon>Euthyneura</taxon>
        <taxon>Panpulmonata</taxon>
        <taxon>Sacoglossa</taxon>
        <taxon>Placobranchoidea</taxon>
        <taxon>Plakobranchidae</taxon>
        <taxon>Elysia</taxon>
    </lineage>
</organism>
<keyword evidence="3" id="KW-0255">Endonuclease</keyword>
<dbReference type="PROSITE" id="PS50878">
    <property type="entry name" value="RT_POL"/>
    <property type="match status" value="1"/>
</dbReference>
<dbReference type="CDD" id="cd01650">
    <property type="entry name" value="RT_nLTR_like"/>
    <property type="match status" value="1"/>
</dbReference>
<keyword evidence="3" id="KW-0540">Nuclease</keyword>
<dbReference type="InterPro" id="IPR000477">
    <property type="entry name" value="RT_dom"/>
</dbReference>
<dbReference type="Proteomes" id="UP000762676">
    <property type="component" value="Unassembled WGS sequence"/>
</dbReference>
<dbReference type="InterPro" id="IPR043502">
    <property type="entry name" value="DNA/RNA_pol_sf"/>
</dbReference>
<keyword evidence="3" id="KW-0378">Hydrolase</keyword>
<reference evidence="3 4" key="1">
    <citation type="journal article" date="2021" name="Elife">
        <title>Chloroplast acquisition without the gene transfer in kleptoplastic sea slugs, Plakobranchus ocellatus.</title>
        <authorList>
            <person name="Maeda T."/>
            <person name="Takahashi S."/>
            <person name="Yoshida T."/>
            <person name="Shimamura S."/>
            <person name="Takaki Y."/>
            <person name="Nagai Y."/>
            <person name="Toyoda A."/>
            <person name="Suzuki Y."/>
            <person name="Arimoto A."/>
            <person name="Ishii H."/>
            <person name="Satoh N."/>
            <person name="Nishiyama T."/>
            <person name="Hasebe M."/>
            <person name="Maruyama T."/>
            <person name="Minagawa J."/>
            <person name="Obokata J."/>
            <person name="Shigenobu S."/>
        </authorList>
    </citation>
    <scope>NUCLEOTIDE SEQUENCE [LARGE SCALE GENOMIC DNA]</scope>
</reference>
<dbReference type="Pfam" id="PF00078">
    <property type="entry name" value="RVT_1"/>
    <property type="match status" value="1"/>
</dbReference>
<feature type="region of interest" description="Disordered" evidence="1">
    <location>
        <begin position="273"/>
        <end position="332"/>
    </location>
</feature>
<evidence type="ECO:0000313" key="3">
    <source>
        <dbReference type="EMBL" id="GFS25616.1"/>
    </source>
</evidence>
<feature type="domain" description="Reverse transcriptase" evidence="2">
    <location>
        <begin position="29"/>
        <end position="276"/>
    </location>
</feature>
<sequence length="332" mass="38675">MSKNKAPGPDEVPSDVFFLGGEAITTYLTILQTKDMLPSWNEAKIIILFKKGDQGDIKIYRLISLLAHSYKLFTRLLQKRVETVLDKNQPYDQAGFRKEFSTTDHIYSLNQVIEKTNEYNLPLCVGFINYEKAFNAVDHFAIIKALRKININETYVQMWDDIYRHPTVRMHINNLASKGFHIKRRVRQGDPISPKFFLQPSKIYLKKANLNDGIKIDAETLTNLRFADDVALMSDDTTQMEEELNTLNTISKEVGLKMHKGKNQIHDELRDHKQSLNRKRINRTSTKLQEPRPNNFPQGHQPRRSCPPNQSRMELFRGKTEKFSWTTKYSSR</sequence>
<proteinExistence type="predicted"/>
<dbReference type="AlphaFoldDB" id="A0AAV4JW82"/>
<protein>
    <submittedName>
        <fullName evidence="3">Endonuclease-reverse transcriptase</fullName>
    </submittedName>
</protein>
<evidence type="ECO:0000313" key="4">
    <source>
        <dbReference type="Proteomes" id="UP000762676"/>
    </source>
</evidence>
<dbReference type="SUPFAM" id="SSF56672">
    <property type="entry name" value="DNA/RNA polymerases"/>
    <property type="match status" value="1"/>
</dbReference>
<dbReference type="EMBL" id="BMAT01014052">
    <property type="protein sequence ID" value="GFS25616.1"/>
    <property type="molecule type" value="Genomic_DNA"/>
</dbReference>
<gene>
    <name evidence="3" type="ORF">ElyMa_007031100</name>
</gene>